<feature type="compositionally biased region" description="Basic and acidic residues" evidence="1">
    <location>
        <begin position="356"/>
        <end position="370"/>
    </location>
</feature>
<name>A0A8H6LU91_9AGAR</name>
<evidence type="ECO:0000313" key="2">
    <source>
        <dbReference type="EMBL" id="KAF6744063.1"/>
    </source>
</evidence>
<feature type="region of interest" description="Disordered" evidence="1">
    <location>
        <begin position="343"/>
        <end position="391"/>
    </location>
</feature>
<gene>
    <name evidence="2" type="ORF">DFP72DRAFT_857917</name>
</gene>
<protein>
    <submittedName>
        <fullName evidence="2">Uncharacterized protein</fullName>
    </submittedName>
</protein>
<reference evidence="2 3" key="1">
    <citation type="submission" date="2020-07" db="EMBL/GenBank/DDBJ databases">
        <title>Comparative genomics of pyrophilous fungi reveals a link between fire events and developmental genes.</title>
        <authorList>
            <consortium name="DOE Joint Genome Institute"/>
            <person name="Steindorff A.S."/>
            <person name="Carver A."/>
            <person name="Calhoun S."/>
            <person name="Stillman K."/>
            <person name="Liu H."/>
            <person name="Lipzen A."/>
            <person name="Pangilinan J."/>
            <person name="Labutti K."/>
            <person name="Bruns T.D."/>
            <person name="Grigoriev I.V."/>
        </authorList>
    </citation>
    <scope>NUCLEOTIDE SEQUENCE [LARGE SCALE GENOMIC DNA]</scope>
    <source>
        <strain evidence="2 3">CBS 144469</strain>
    </source>
</reference>
<feature type="region of interest" description="Disordered" evidence="1">
    <location>
        <begin position="1"/>
        <end position="37"/>
    </location>
</feature>
<dbReference type="EMBL" id="JACGCI010000127">
    <property type="protein sequence ID" value="KAF6744063.1"/>
    <property type="molecule type" value="Genomic_DNA"/>
</dbReference>
<dbReference type="AlphaFoldDB" id="A0A8H6LU91"/>
<feature type="compositionally biased region" description="Polar residues" evidence="1">
    <location>
        <begin position="344"/>
        <end position="354"/>
    </location>
</feature>
<feature type="region of interest" description="Disordered" evidence="1">
    <location>
        <begin position="173"/>
        <end position="222"/>
    </location>
</feature>
<comment type="caution">
    <text evidence="2">The sequence shown here is derived from an EMBL/GenBank/DDBJ whole genome shotgun (WGS) entry which is preliminary data.</text>
</comment>
<sequence length="468" mass="52323">MSDRRHNNIKRGEHVQTSFNHPERKQERRGPYRGPWDRKSVWHAERMLAKDRTTHRTEPGAWIPLFTHENVASISLRSAAHSPAVEVLCENRVKETEGKSGQRAETDGGGRKRNPAPDDVVGSSMVLNQDPELKEAESRPVIIINITRRRAKGPLVCNLILHHTFHLETVERWSGAGPGAGAKRGTPDRSTGSPPNTVMPRITRPDFSNRQERSTSRSVVRSFEPRMNPRAARHATRGHRGGRRGVLLMHDGGRKERCQPESINHRCKLPRAEPQPAALRTKHERFEFTSPDLCLLYPSSLPIFYSFIYIYSLDLVLRHRSNLSFPRQKSENHLTVDIHVAEGRSSQASESPAGQNRERKPVPHNAKDSPKPAPSSTRRAPSPCSIIQPRGHGIQMKGHETSEQKDAHLGSVTYPVVRTPLIGGPCRTMGEEVAHATGSEIKTNQDADYHLGGATLWASIIYVECSPA</sequence>
<evidence type="ECO:0000313" key="3">
    <source>
        <dbReference type="Proteomes" id="UP000521943"/>
    </source>
</evidence>
<organism evidence="2 3">
    <name type="scientific">Ephemerocybe angulata</name>
    <dbReference type="NCBI Taxonomy" id="980116"/>
    <lineage>
        <taxon>Eukaryota</taxon>
        <taxon>Fungi</taxon>
        <taxon>Dikarya</taxon>
        <taxon>Basidiomycota</taxon>
        <taxon>Agaricomycotina</taxon>
        <taxon>Agaricomycetes</taxon>
        <taxon>Agaricomycetidae</taxon>
        <taxon>Agaricales</taxon>
        <taxon>Agaricineae</taxon>
        <taxon>Psathyrellaceae</taxon>
        <taxon>Ephemerocybe</taxon>
    </lineage>
</organism>
<feature type="region of interest" description="Disordered" evidence="1">
    <location>
        <begin position="93"/>
        <end position="124"/>
    </location>
</feature>
<keyword evidence="3" id="KW-1185">Reference proteome</keyword>
<accession>A0A8H6LU91</accession>
<dbReference type="Proteomes" id="UP000521943">
    <property type="component" value="Unassembled WGS sequence"/>
</dbReference>
<proteinExistence type="predicted"/>
<feature type="compositionally biased region" description="Basic and acidic residues" evidence="1">
    <location>
        <begin position="1"/>
        <end position="14"/>
    </location>
</feature>
<feature type="compositionally biased region" description="Basic and acidic residues" evidence="1">
    <location>
        <begin position="93"/>
        <end position="110"/>
    </location>
</feature>
<feature type="compositionally biased region" description="Basic and acidic residues" evidence="1">
    <location>
        <begin position="21"/>
        <end position="37"/>
    </location>
</feature>
<feature type="compositionally biased region" description="Low complexity" evidence="1">
    <location>
        <begin position="374"/>
        <end position="385"/>
    </location>
</feature>
<evidence type="ECO:0000256" key="1">
    <source>
        <dbReference type="SAM" id="MobiDB-lite"/>
    </source>
</evidence>
<feature type="compositionally biased region" description="Basic and acidic residues" evidence="1">
    <location>
        <begin position="203"/>
        <end position="215"/>
    </location>
</feature>